<dbReference type="PANTHER" id="PTHR10492:SF94">
    <property type="entry name" value="ATP-DEPENDENT DNA HELICASE"/>
    <property type="match status" value="1"/>
</dbReference>
<feature type="domain" description="DNA helicase Pif1-like DEAD-box helicase" evidence="2">
    <location>
        <begin position="659"/>
        <end position="729"/>
    </location>
</feature>
<keyword evidence="1" id="KW-0233">DNA recombination</keyword>
<name>A0AAW1H0A5_SAPOF</name>
<dbReference type="GO" id="GO:0000723">
    <property type="term" value="P:telomere maintenance"/>
    <property type="evidence" value="ECO:0007669"/>
    <property type="project" value="InterPro"/>
</dbReference>
<comment type="similarity">
    <text evidence="1">Belongs to the helicase family.</text>
</comment>
<sequence>MTGACNELPSTARKVSCRDYYCYKLQDRPTNMLLRAGMCLQQYIVDMYVKIENTRLDFFRKSQDTIRAELYQGLLGTVEAGENCAANVGRRVILPLTYIGGPRDMVKQYLNAVALVHRYGKPDLFMTMTCNVNWPEIKEKLAPGKEAQNRPYLVSRVFRAKLLVLKKQIMEEHVFGEVSAFVYVVEFQKQGLPHAHLLIIHKPAFKLKCPADFDRFVSAEIPLPRNVRLRASVLKHMMHGPCGHMNPQCTCVTKKDSVGHCKYGYPKTFSINTSNNVDGYPVYQCRDDDTRVPVRRHMLDNRWVIPYNPYLFALFDCYLNVEVCHDMIALNVAAGTHNQAVEKIEQFQSGRWVAPCEAMWSIFGSDLFEMHPPVMALPLHLPNMQTLHIRPHENLWDVPSKLWAKRKNKLVVIGRLVFVAHSEGERYFLQLFLLNVKGAKSFQDLLTESALKRRLLEEDNIYDLCLTEAYPRGLWDKYQDSLSADFTHARARVSTTAQQMATQAIEQYLEAMGKSLKYFGLDNLTKCQSDAIRRTKDIVDALDAPVRESCIAARDLLNTGDQEAFDAIMKSIRDGKPGSFFVDGPDGTSKTFLYNALYANVHLMGKIVLPTATSGIAASNIPSGRTAHSRFKIPIDLDSSLSGDVPKQGSLAALIQERKTVVFGGDFPQVLPVVPHKSQKEVVAASLVVSAIWHKLTRFRLTENIRAREDPPFSAFLFALGDGKLQKKEHEYIALPPQILQVDQENSLPPVQAMVELTFPEAEMNGLDPNIFTDRAILTPMNDDVDAINGVLIATFPGVPVTYKSFDVMLDDNTNVYPTDFVNKLCPGGMSPHQLVLKLNCRFILLRNILPSFGLCNGTQLICKREHVFIPRVKLRPPASTNYPFQFQRTQFSLKLSFAMPINKSQG</sequence>
<dbReference type="SUPFAM" id="SSF52540">
    <property type="entry name" value="P-loop containing nucleoside triphosphate hydrolases"/>
    <property type="match status" value="2"/>
</dbReference>
<dbReference type="InterPro" id="IPR049163">
    <property type="entry name" value="Pif1-like_2B_dom"/>
</dbReference>
<keyword evidence="1" id="KW-0227">DNA damage</keyword>
<reference evidence="5" key="1">
    <citation type="submission" date="2024-03" db="EMBL/GenBank/DDBJ databases">
        <title>WGS assembly of Saponaria officinalis var. Norfolk2.</title>
        <authorList>
            <person name="Jenkins J."/>
            <person name="Shu S."/>
            <person name="Grimwood J."/>
            <person name="Barry K."/>
            <person name="Goodstein D."/>
            <person name="Schmutz J."/>
            <person name="Leebens-Mack J."/>
            <person name="Osbourn A."/>
        </authorList>
    </citation>
    <scope>NUCLEOTIDE SEQUENCE [LARGE SCALE GENOMIC DNA]</scope>
    <source>
        <strain evidence="5">JIC</strain>
    </source>
</reference>
<dbReference type="Pfam" id="PF21530">
    <property type="entry name" value="Pif1_2B_dom"/>
    <property type="match status" value="1"/>
</dbReference>
<comment type="catalytic activity">
    <reaction evidence="1">
        <text>ATP + H2O = ADP + phosphate + H(+)</text>
        <dbReference type="Rhea" id="RHEA:13065"/>
        <dbReference type="ChEBI" id="CHEBI:15377"/>
        <dbReference type="ChEBI" id="CHEBI:15378"/>
        <dbReference type="ChEBI" id="CHEBI:30616"/>
        <dbReference type="ChEBI" id="CHEBI:43474"/>
        <dbReference type="ChEBI" id="CHEBI:456216"/>
        <dbReference type="EC" id="5.6.2.3"/>
    </reaction>
</comment>
<dbReference type="InterPro" id="IPR025476">
    <property type="entry name" value="Helitron_helicase-like"/>
</dbReference>
<dbReference type="EMBL" id="JBDFQZ010000013">
    <property type="protein sequence ID" value="KAK9668839.1"/>
    <property type="molecule type" value="Genomic_DNA"/>
</dbReference>
<keyword evidence="1" id="KW-0347">Helicase</keyword>
<dbReference type="GO" id="GO:0016787">
    <property type="term" value="F:hydrolase activity"/>
    <property type="evidence" value="ECO:0007669"/>
    <property type="project" value="UniProtKB-KW"/>
</dbReference>
<protein>
    <recommendedName>
        <fullName evidence="1">ATP-dependent DNA helicase</fullName>
        <ecNumber evidence="1">5.6.2.3</ecNumber>
    </recommendedName>
</protein>
<keyword evidence="1" id="KW-0378">Hydrolase</keyword>
<accession>A0AAW1H0A5</accession>
<evidence type="ECO:0000259" key="4">
    <source>
        <dbReference type="Pfam" id="PF21530"/>
    </source>
</evidence>
<dbReference type="GO" id="GO:0005524">
    <property type="term" value="F:ATP binding"/>
    <property type="evidence" value="ECO:0007669"/>
    <property type="project" value="UniProtKB-KW"/>
</dbReference>
<dbReference type="Proteomes" id="UP001443914">
    <property type="component" value="Unassembled WGS sequence"/>
</dbReference>
<comment type="cofactor">
    <cofactor evidence="1">
        <name>Mg(2+)</name>
        <dbReference type="ChEBI" id="CHEBI:18420"/>
    </cofactor>
</comment>
<dbReference type="Pfam" id="PF05970">
    <property type="entry name" value="PIF1"/>
    <property type="match status" value="2"/>
</dbReference>
<evidence type="ECO:0000259" key="3">
    <source>
        <dbReference type="Pfam" id="PF14214"/>
    </source>
</evidence>
<comment type="caution">
    <text evidence="5">The sequence shown here is derived from an EMBL/GenBank/DDBJ whole genome shotgun (WGS) entry which is preliminary data.</text>
</comment>
<feature type="domain" description="DNA helicase Pif1-like 2B" evidence="4">
    <location>
        <begin position="820"/>
        <end position="862"/>
    </location>
</feature>
<dbReference type="GO" id="GO:0006310">
    <property type="term" value="P:DNA recombination"/>
    <property type="evidence" value="ECO:0007669"/>
    <property type="project" value="UniProtKB-KW"/>
</dbReference>
<dbReference type="EC" id="5.6.2.3" evidence="1"/>
<dbReference type="AlphaFoldDB" id="A0AAW1H0A5"/>
<keyword evidence="1" id="KW-0234">DNA repair</keyword>
<keyword evidence="1" id="KW-0067">ATP-binding</keyword>
<dbReference type="GO" id="GO:0006281">
    <property type="term" value="P:DNA repair"/>
    <property type="evidence" value="ECO:0007669"/>
    <property type="project" value="UniProtKB-KW"/>
</dbReference>
<evidence type="ECO:0000256" key="1">
    <source>
        <dbReference type="RuleBase" id="RU363044"/>
    </source>
</evidence>
<keyword evidence="1" id="KW-0547">Nucleotide-binding</keyword>
<dbReference type="PANTHER" id="PTHR10492">
    <property type="match status" value="1"/>
</dbReference>
<gene>
    <name evidence="5" type="ORF">RND81_13G090300</name>
</gene>
<dbReference type="Pfam" id="PF14214">
    <property type="entry name" value="Helitron_like_N"/>
    <property type="match status" value="1"/>
</dbReference>
<evidence type="ECO:0000313" key="5">
    <source>
        <dbReference type="EMBL" id="KAK9668839.1"/>
    </source>
</evidence>
<dbReference type="InterPro" id="IPR027417">
    <property type="entry name" value="P-loop_NTPase"/>
</dbReference>
<keyword evidence="6" id="KW-1185">Reference proteome</keyword>
<organism evidence="5 6">
    <name type="scientific">Saponaria officinalis</name>
    <name type="common">Common soapwort</name>
    <name type="synonym">Lychnis saponaria</name>
    <dbReference type="NCBI Taxonomy" id="3572"/>
    <lineage>
        <taxon>Eukaryota</taxon>
        <taxon>Viridiplantae</taxon>
        <taxon>Streptophyta</taxon>
        <taxon>Embryophyta</taxon>
        <taxon>Tracheophyta</taxon>
        <taxon>Spermatophyta</taxon>
        <taxon>Magnoliopsida</taxon>
        <taxon>eudicotyledons</taxon>
        <taxon>Gunneridae</taxon>
        <taxon>Pentapetalae</taxon>
        <taxon>Caryophyllales</taxon>
        <taxon>Caryophyllaceae</taxon>
        <taxon>Caryophylleae</taxon>
        <taxon>Saponaria</taxon>
    </lineage>
</organism>
<feature type="domain" description="Helitron helicase-like" evidence="3">
    <location>
        <begin position="20"/>
        <end position="199"/>
    </location>
</feature>
<evidence type="ECO:0000259" key="2">
    <source>
        <dbReference type="Pfam" id="PF05970"/>
    </source>
</evidence>
<feature type="domain" description="DNA helicase Pif1-like DEAD-box helicase" evidence="2">
    <location>
        <begin position="557"/>
        <end position="657"/>
    </location>
</feature>
<dbReference type="GO" id="GO:0043139">
    <property type="term" value="F:5'-3' DNA helicase activity"/>
    <property type="evidence" value="ECO:0007669"/>
    <property type="project" value="UniProtKB-EC"/>
</dbReference>
<dbReference type="InterPro" id="IPR010285">
    <property type="entry name" value="DNA_helicase_pif1-like_DEAD"/>
</dbReference>
<proteinExistence type="inferred from homology"/>
<evidence type="ECO:0000313" key="6">
    <source>
        <dbReference type="Proteomes" id="UP001443914"/>
    </source>
</evidence>
<dbReference type="Gene3D" id="3.40.50.300">
    <property type="entry name" value="P-loop containing nucleotide triphosphate hydrolases"/>
    <property type="match status" value="1"/>
</dbReference>